<dbReference type="Proteomes" id="UP001321473">
    <property type="component" value="Unassembled WGS sequence"/>
</dbReference>
<keyword evidence="4" id="KW-1185">Reference proteome</keyword>
<accession>A0AAQ4DEM3</accession>
<feature type="compositionally biased region" description="Basic and acidic residues" evidence="1">
    <location>
        <begin position="13"/>
        <end position="47"/>
    </location>
</feature>
<comment type="caution">
    <text evidence="3">The sequence shown here is derived from an EMBL/GenBank/DDBJ whole genome shotgun (WGS) entry which is preliminary data.</text>
</comment>
<dbReference type="PANTHER" id="PTHR11733:SF241">
    <property type="entry name" value="GH26575P-RELATED"/>
    <property type="match status" value="1"/>
</dbReference>
<dbReference type="EMBL" id="JARKHS020031739">
    <property type="protein sequence ID" value="KAK8760913.1"/>
    <property type="molecule type" value="Genomic_DNA"/>
</dbReference>
<feature type="compositionally biased region" description="Polar residues" evidence="1">
    <location>
        <begin position="648"/>
        <end position="674"/>
    </location>
</feature>
<evidence type="ECO:0000313" key="4">
    <source>
        <dbReference type="Proteomes" id="UP001321473"/>
    </source>
</evidence>
<dbReference type="SUPFAM" id="SSF55486">
    <property type="entry name" value="Metalloproteases ('zincins'), catalytic domain"/>
    <property type="match status" value="2"/>
</dbReference>
<dbReference type="PANTHER" id="PTHR11733">
    <property type="entry name" value="ZINC METALLOPROTEASE FAMILY M13 NEPRILYSIN-RELATED"/>
    <property type="match status" value="1"/>
</dbReference>
<dbReference type="InterPro" id="IPR024079">
    <property type="entry name" value="MetalloPept_cat_dom_sf"/>
</dbReference>
<feature type="compositionally biased region" description="Low complexity" evidence="1">
    <location>
        <begin position="675"/>
        <end position="693"/>
    </location>
</feature>
<dbReference type="InterPro" id="IPR042089">
    <property type="entry name" value="Peptidase_M13_dom_2"/>
</dbReference>
<dbReference type="GO" id="GO:0005886">
    <property type="term" value="C:plasma membrane"/>
    <property type="evidence" value="ECO:0007669"/>
    <property type="project" value="TreeGrafter"/>
</dbReference>
<feature type="compositionally biased region" description="Acidic residues" evidence="1">
    <location>
        <begin position="1"/>
        <end position="12"/>
    </location>
</feature>
<dbReference type="InterPro" id="IPR000718">
    <property type="entry name" value="Peptidase_M13"/>
</dbReference>
<dbReference type="AlphaFoldDB" id="A0AAQ4DEM3"/>
<protein>
    <recommendedName>
        <fullName evidence="2">Peptidase M13 C-terminal domain-containing protein</fullName>
    </recommendedName>
</protein>
<name>A0AAQ4DEM3_AMBAM</name>
<evidence type="ECO:0000256" key="1">
    <source>
        <dbReference type="SAM" id="MobiDB-lite"/>
    </source>
</evidence>
<feature type="region of interest" description="Disordered" evidence="1">
    <location>
        <begin position="635"/>
        <end position="698"/>
    </location>
</feature>
<dbReference type="GO" id="GO:0004222">
    <property type="term" value="F:metalloendopeptidase activity"/>
    <property type="evidence" value="ECO:0007669"/>
    <property type="project" value="InterPro"/>
</dbReference>
<dbReference type="Gene3D" id="3.40.390.10">
    <property type="entry name" value="Collagenase (Catalytic Domain)"/>
    <property type="match status" value="2"/>
</dbReference>
<feature type="region of interest" description="Disordered" evidence="1">
    <location>
        <begin position="536"/>
        <end position="567"/>
    </location>
</feature>
<sequence length="807" mass="89532">MAEPETEPEAEPEAEHETEPEAEPEAERGAEPEEQRGAEPEEQRGAEPEAETESAVPTPAPPEPKVRRVSARAPPKAAASLQDLRPLMFLDDNAFVWHRLSEKNVARNAVSALERLLVFAVRWRLPLLCDVVYVPGAAAEGTRDIYLTPSPLTQSFSRVLDELNVWVNGGVSVVWEAMLVAASRKAMTDVDREWASRTVALQSRLAHLFQALRQAPGRSSGSRPGPKVIPLIEMATVKGSLSPGVWTSALQAALRVNPAVSVHEDVLRVVDTRVLETIEMLFAENDELLVLATFEFSIALYFGTMILSDAAAYLRTDRYRGQVLEHICSQQVQSVFAFPLVQYDKTTRSPEELYRLHELLDAVKNVVLQKVEGADWPPELRAAIARHVNATTTVLWGEKGDDDRDDQLLHLYSLYYNVPMEGHFYFQRWSSAIQYVDDWLSQRRNVRLLRIRRSLQEELVDYDPVENTVTLSPVAVGPPFFYGRAPNAVLYGGVGYLYARELTRAVDYAESLLGPTFGTVRPGAAVGRLRRNAALPSDPLVPAQTTRRQPWSTGTGRQGEASSMAEITSLTTEPSRLLNSTLANVSNEAAAQWVQVSETAFPSENAREEAEPTLSSKSSNISQLAFWKSETSSSTSPLRRIRRRSGSPAENTTSANWTQLRRPSGFWKSSSPGASETPQYASSTSSSKPTSGPALQLQQPSCSWKGKLQSAFLDVAALKVTYTAFKKLLRLGENVRLMELRQFSTEQLFFLSVCYTGCRRNLRPQATGCNEALINEEAFAKAFACRPGTFMNPVERCPLPWPRVSGH</sequence>
<reference evidence="3 4" key="1">
    <citation type="journal article" date="2023" name="Arcadia Sci">
        <title>De novo assembly of a long-read Amblyomma americanum tick genome.</title>
        <authorList>
            <person name="Chou S."/>
            <person name="Poskanzer K.E."/>
            <person name="Rollins M."/>
            <person name="Thuy-Boun P.S."/>
        </authorList>
    </citation>
    <scope>NUCLEOTIDE SEQUENCE [LARGE SCALE GENOMIC DNA]</scope>
    <source>
        <strain evidence="3">F_SG_1</strain>
        <tissue evidence="3">Salivary glands</tissue>
    </source>
</reference>
<evidence type="ECO:0000259" key="2">
    <source>
        <dbReference type="Pfam" id="PF01431"/>
    </source>
</evidence>
<dbReference type="PROSITE" id="PS51885">
    <property type="entry name" value="NEPRILYSIN"/>
    <property type="match status" value="1"/>
</dbReference>
<dbReference type="Gene3D" id="1.10.1380.10">
    <property type="entry name" value="Neutral endopeptidase , domain2"/>
    <property type="match status" value="1"/>
</dbReference>
<dbReference type="Pfam" id="PF01431">
    <property type="entry name" value="Peptidase_M13"/>
    <property type="match status" value="1"/>
</dbReference>
<dbReference type="GO" id="GO:0016485">
    <property type="term" value="P:protein processing"/>
    <property type="evidence" value="ECO:0007669"/>
    <property type="project" value="TreeGrafter"/>
</dbReference>
<gene>
    <name evidence="3" type="ORF">V5799_027822</name>
</gene>
<feature type="domain" description="Peptidase M13 C-terminal" evidence="2">
    <location>
        <begin position="714"/>
        <end position="797"/>
    </location>
</feature>
<dbReference type="InterPro" id="IPR018497">
    <property type="entry name" value="Peptidase_M13_C"/>
</dbReference>
<proteinExistence type="predicted"/>
<feature type="compositionally biased region" description="Polar residues" evidence="1">
    <location>
        <begin position="543"/>
        <end position="555"/>
    </location>
</feature>
<feature type="region of interest" description="Disordered" evidence="1">
    <location>
        <begin position="1"/>
        <end position="74"/>
    </location>
</feature>
<organism evidence="3 4">
    <name type="scientific">Amblyomma americanum</name>
    <name type="common">Lone star tick</name>
    <dbReference type="NCBI Taxonomy" id="6943"/>
    <lineage>
        <taxon>Eukaryota</taxon>
        <taxon>Metazoa</taxon>
        <taxon>Ecdysozoa</taxon>
        <taxon>Arthropoda</taxon>
        <taxon>Chelicerata</taxon>
        <taxon>Arachnida</taxon>
        <taxon>Acari</taxon>
        <taxon>Parasitiformes</taxon>
        <taxon>Ixodida</taxon>
        <taxon>Ixodoidea</taxon>
        <taxon>Ixodidae</taxon>
        <taxon>Amblyomminae</taxon>
        <taxon>Amblyomma</taxon>
    </lineage>
</organism>
<evidence type="ECO:0000313" key="3">
    <source>
        <dbReference type="EMBL" id="KAK8760913.1"/>
    </source>
</evidence>